<sequence>MNLAGSTGIPMSRYFLNSMIVTVLTVVLNLLITIMAAYVFSKKKF</sequence>
<evidence type="ECO:0000313" key="6">
    <source>
        <dbReference type="EMBL" id="EKC71531.1"/>
    </source>
</evidence>
<comment type="subcellular location">
    <subcellularLocation>
        <location evidence="1">Membrane</location>
        <topology evidence="1">Multi-pass membrane protein</topology>
    </subcellularLocation>
</comment>
<keyword evidence="2 5" id="KW-0812">Transmembrane</keyword>
<dbReference type="GO" id="GO:0016020">
    <property type="term" value="C:membrane"/>
    <property type="evidence" value="ECO:0007669"/>
    <property type="project" value="UniProtKB-SubCell"/>
</dbReference>
<feature type="transmembrane region" description="Helical" evidence="5">
    <location>
        <begin position="20"/>
        <end position="40"/>
    </location>
</feature>
<name>K1UJ52_9ZZZZ</name>
<evidence type="ECO:0000256" key="1">
    <source>
        <dbReference type="ARBA" id="ARBA00004141"/>
    </source>
</evidence>
<keyword evidence="3 5" id="KW-1133">Transmembrane helix</keyword>
<proteinExistence type="predicted"/>
<reference evidence="6" key="1">
    <citation type="journal article" date="2013" name="Environ. Microbiol.">
        <title>Microbiota from the distal guts of lean and obese adolescents exhibit partial functional redundancy besides clear differences in community structure.</title>
        <authorList>
            <person name="Ferrer M."/>
            <person name="Ruiz A."/>
            <person name="Lanza F."/>
            <person name="Haange S.B."/>
            <person name="Oberbach A."/>
            <person name="Till H."/>
            <person name="Bargiela R."/>
            <person name="Campoy C."/>
            <person name="Segura M.T."/>
            <person name="Richter M."/>
            <person name="von Bergen M."/>
            <person name="Seifert J."/>
            <person name="Suarez A."/>
        </authorList>
    </citation>
    <scope>NUCLEOTIDE SEQUENCE</scope>
</reference>
<dbReference type="EMBL" id="AJWZ01002229">
    <property type="protein sequence ID" value="EKC71531.1"/>
    <property type="molecule type" value="Genomic_DNA"/>
</dbReference>
<dbReference type="SUPFAM" id="SSF161098">
    <property type="entry name" value="MetI-like"/>
    <property type="match status" value="1"/>
</dbReference>
<feature type="non-terminal residue" evidence="6">
    <location>
        <position position="45"/>
    </location>
</feature>
<dbReference type="Gene3D" id="1.10.3720.10">
    <property type="entry name" value="MetI-like"/>
    <property type="match status" value="1"/>
</dbReference>
<comment type="caution">
    <text evidence="6">The sequence shown here is derived from an EMBL/GenBank/DDBJ whole genome shotgun (WGS) entry which is preliminary data.</text>
</comment>
<evidence type="ECO:0000256" key="5">
    <source>
        <dbReference type="SAM" id="Phobius"/>
    </source>
</evidence>
<evidence type="ECO:0000256" key="4">
    <source>
        <dbReference type="ARBA" id="ARBA00023136"/>
    </source>
</evidence>
<protein>
    <submittedName>
        <fullName evidence="6">Uncharacterized protein</fullName>
    </submittedName>
</protein>
<dbReference type="AlphaFoldDB" id="K1UJ52"/>
<gene>
    <name evidence="6" type="ORF">OBE_03351</name>
</gene>
<evidence type="ECO:0000256" key="3">
    <source>
        <dbReference type="ARBA" id="ARBA00022989"/>
    </source>
</evidence>
<organism evidence="6">
    <name type="scientific">human gut metagenome</name>
    <dbReference type="NCBI Taxonomy" id="408170"/>
    <lineage>
        <taxon>unclassified sequences</taxon>
        <taxon>metagenomes</taxon>
        <taxon>organismal metagenomes</taxon>
    </lineage>
</organism>
<keyword evidence="4 5" id="KW-0472">Membrane</keyword>
<accession>K1UJ52</accession>
<evidence type="ECO:0000256" key="2">
    <source>
        <dbReference type="ARBA" id="ARBA00022692"/>
    </source>
</evidence>
<dbReference type="InterPro" id="IPR035906">
    <property type="entry name" value="MetI-like_sf"/>
</dbReference>